<feature type="non-terminal residue" evidence="2">
    <location>
        <position position="144"/>
    </location>
</feature>
<sequence length="144" mass="16119">MKNSSDKSQQRSTDGQLEMKLLTGDADLEGESASNDEYNNLLNSLASGDCDDPNDSVTSSILYTPCGTYNEHVIRAAKLTGKNLFSDIPLEERKAKINQQIDKLQMEINAVSNLRLQFLQQQKKLSAPDEKLEKKLNKLDETLQ</sequence>
<proteinExistence type="predicted"/>
<comment type="caution">
    <text evidence="2">The sequence shown here is derived from an EMBL/GenBank/DDBJ whole genome shotgun (WGS) entry which is preliminary data.</text>
</comment>
<dbReference type="PANTHER" id="PTHR21519:SF1">
    <property type="entry name" value="PDZ DOMAIN-CONTAINING PROTEIN 8"/>
    <property type="match status" value="1"/>
</dbReference>
<reference evidence="2 3" key="1">
    <citation type="submission" date="2015-04" db="EMBL/GenBank/DDBJ databases">
        <title>Draft genome of the roundworm Trichinella nativa.</title>
        <authorList>
            <person name="Mitreva M."/>
        </authorList>
    </citation>
    <scope>NUCLEOTIDE SEQUENCE [LARGE SCALE GENOMIC DNA]</scope>
    <source>
        <strain evidence="2 3">ISS45</strain>
    </source>
</reference>
<evidence type="ECO:0000313" key="3">
    <source>
        <dbReference type="Proteomes" id="UP000243006"/>
    </source>
</evidence>
<dbReference type="GO" id="GO:0051560">
    <property type="term" value="P:mitochondrial calcium ion homeostasis"/>
    <property type="evidence" value="ECO:0007669"/>
    <property type="project" value="InterPro"/>
</dbReference>
<dbReference type="GO" id="GO:0044233">
    <property type="term" value="C:mitochondria-associated endoplasmic reticulum membrane contact site"/>
    <property type="evidence" value="ECO:0007669"/>
    <property type="project" value="InterPro"/>
</dbReference>
<dbReference type="PANTHER" id="PTHR21519">
    <property type="entry name" value="PDZ DOMAIN-CONTAINING PROTEIN 8"/>
    <property type="match status" value="1"/>
</dbReference>
<name>A0A1Y3E7L8_9BILA</name>
<dbReference type="Proteomes" id="UP000243006">
    <property type="component" value="Unassembled WGS sequence"/>
</dbReference>
<evidence type="ECO:0000256" key="1">
    <source>
        <dbReference type="SAM" id="MobiDB-lite"/>
    </source>
</evidence>
<dbReference type="InterPro" id="IPR039275">
    <property type="entry name" value="PDZD8"/>
</dbReference>
<dbReference type="GO" id="GO:0005739">
    <property type="term" value="C:mitochondrion"/>
    <property type="evidence" value="ECO:0007669"/>
    <property type="project" value="GOC"/>
</dbReference>
<dbReference type="GO" id="GO:1990456">
    <property type="term" value="P:mitochondrion-endoplasmic reticulum membrane tethering"/>
    <property type="evidence" value="ECO:0007669"/>
    <property type="project" value="InterPro"/>
</dbReference>
<protein>
    <submittedName>
        <fullName evidence="2">Uncharacterized protein</fullName>
    </submittedName>
</protein>
<organism evidence="2 3">
    <name type="scientific">Trichinella nativa</name>
    <dbReference type="NCBI Taxonomy" id="6335"/>
    <lineage>
        <taxon>Eukaryota</taxon>
        <taxon>Metazoa</taxon>
        <taxon>Ecdysozoa</taxon>
        <taxon>Nematoda</taxon>
        <taxon>Enoplea</taxon>
        <taxon>Dorylaimia</taxon>
        <taxon>Trichinellida</taxon>
        <taxon>Trichinellidae</taxon>
        <taxon>Trichinella</taxon>
    </lineage>
</organism>
<evidence type="ECO:0000313" key="2">
    <source>
        <dbReference type="EMBL" id="OUC39817.1"/>
    </source>
</evidence>
<feature type="region of interest" description="Disordered" evidence="1">
    <location>
        <begin position="1"/>
        <end position="35"/>
    </location>
</feature>
<accession>A0A1Y3E7L8</accession>
<dbReference type="AlphaFoldDB" id="A0A1Y3E7L8"/>
<gene>
    <name evidence="2" type="ORF">D917_04589</name>
</gene>
<dbReference type="EMBL" id="LVZM01023684">
    <property type="protein sequence ID" value="OUC39817.1"/>
    <property type="molecule type" value="Genomic_DNA"/>
</dbReference>